<organism evidence="1 2">
    <name type="scientific">Mycena venus</name>
    <dbReference type="NCBI Taxonomy" id="2733690"/>
    <lineage>
        <taxon>Eukaryota</taxon>
        <taxon>Fungi</taxon>
        <taxon>Dikarya</taxon>
        <taxon>Basidiomycota</taxon>
        <taxon>Agaricomycotina</taxon>
        <taxon>Agaricomycetes</taxon>
        <taxon>Agaricomycetidae</taxon>
        <taxon>Agaricales</taxon>
        <taxon>Marasmiineae</taxon>
        <taxon>Mycenaceae</taxon>
        <taxon>Mycena</taxon>
    </lineage>
</organism>
<comment type="caution">
    <text evidence="1">The sequence shown here is derived from an EMBL/GenBank/DDBJ whole genome shotgun (WGS) entry which is preliminary data.</text>
</comment>
<name>A0A8H6Z6X4_9AGAR</name>
<keyword evidence="2" id="KW-1185">Reference proteome</keyword>
<evidence type="ECO:0000313" key="1">
    <source>
        <dbReference type="EMBL" id="KAF7371872.1"/>
    </source>
</evidence>
<reference evidence="1" key="1">
    <citation type="submission" date="2020-05" db="EMBL/GenBank/DDBJ databases">
        <title>Mycena genomes resolve the evolution of fungal bioluminescence.</title>
        <authorList>
            <person name="Tsai I.J."/>
        </authorList>
    </citation>
    <scope>NUCLEOTIDE SEQUENCE</scope>
    <source>
        <strain evidence="1">CCC161011</strain>
    </source>
</reference>
<protein>
    <submittedName>
        <fullName evidence="1">Uncharacterized protein</fullName>
    </submittedName>
</protein>
<dbReference type="EMBL" id="JACAZI010000001">
    <property type="protein sequence ID" value="KAF7371872.1"/>
    <property type="molecule type" value="Genomic_DNA"/>
</dbReference>
<accession>A0A8H6Z6X4</accession>
<sequence length="243" mass="27008">MSTYDKIHGLLAELRRDHISPIDILIQILDRYPGNLYPDDSTKLMELLEIILMDLNVIGNYWTMETESILPGVAVVTPDFIENWIECTPFLTSILTAASQTERAKKHNKLKKPDKMVQVVTRQLLYQSSDRCLAFQAEFGLFLWSTGCARQTIDALFRCGLSVGCDSVLSLVQLLGDGCTTEAAEFAATQPHGLGYDNMNISTSIFVEQRGANGPTKATSGTFGVLYGLRNAKLEHMLIEPIM</sequence>
<dbReference type="AlphaFoldDB" id="A0A8H6Z6X4"/>
<dbReference type="OrthoDB" id="3040861at2759"/>
<dbReference type="Proteomes" id="UP000620124">
    <property type="component" value="Unassembled WGS sequence"/>
</dbReference>
<proteinExistence type="predicted"/>
<evidence type="ECO:0000313" key="2">
    <source>
        <dbReference type="Proteomes" id="UP000620124"/>
    </source>
</evidence>
<gene>
    <name evidence="1" type="ORF">MVEN_00044400</name>
</gene>